<dbReference type="InterPro" id="IPR029063">
    <property type="entry name" value="SAM-dependent_MTases_sf"/>
</dbReference>
<evidence type="ECO:0000256" key="1">
    <source>
        <dbReference type="ARBA" id="ARBA00005189"/>
    </source>
</evidence>
<proteinExistence type="predicted"/>
<dbReference type="SUPFAM" id="SSF53335">
    <property type="entry name" value="S-adenosyl-L-methionine-dependent methyltransferases"/>
    <property type="match status" value="1"/>
</dbReference>
<dbReference type="Gene3D" id="3.40.50.150">
    <property type="entry name" value="Vaccinia Virus protein VP39"/>
    <property type="match status" value="1"/>
</dbReference>
<dbReference type="CDD" id="cd02440">
    <property type="entry name" value="AdoMet_MTases"/>
    <property type="match status" value="1"/>
</dbReference>
<name>A0A4Z0GXD9_9BACI</name>
<dbReference type="Proteomes" id="UP000297982">
    <property type="component" value="Unassembled WGS sequence"/>
</dbReference>
<dbReference type="GO" id="GO:0008757">
    <property type="term" value="F:S-adenosylmethionine-dependent methyltransferase activity"/>
    <property type="evidence" value="ECO:0007669"/>
    <property type="project" value="InterPro"/>
</dbReference>
<dbReference type="GO" id="GO:0032259">
    <property type="term" value="P:methylation"/>
    <property type="evidence" value="ECO:0007669"/>
    <property type="project" value="UniProtKB-KW"/>
</dbReference>
<sequence length="234" mass="26404">MSNDYLDLLAQFGIGGAHPGGLPLTKKLFQELELPDVKDMLEVGCGTGQTAVYLHEKFGWNVTGIDRHPVMVEKANSRLQDPSAPVQFLESDAENLDFSDECFDFILSESVLAFTDITKSLVELSRVLKDDGYLLAIEMTADRALSEEAFDEISKLYGVAKVLHEDGWEDYFKKAGFSTVEVYYTPTGLEETAVSDLNPSKQLDEKLFDLWDQHTAWILQDDRPISYRVYLCQK</sequence>
<gene>
    <name evidence="6" type="ORF">E4663_13775</name>
</gene>
<dbReference type="Pfam" id="PF08241">
    <property type="entry name" value="Methyltransf_11"/>
    <property type="match status" value="1"/>
</dbReference>
<keyword evidence="3 6" id="KW-0808">Transferase</keyword>
<comment type="caution">
    <text evidence="6">The sequence shown here is derived from an EMBL/GenBank/DDBJ whole genome shotgun (WGS) entry which is preliminary data.</text>
</comment>
<evidence type="ECO:0000256" key="4">
    <source>
        <dbReference type="ARBA" id="ARBA00025707"/>
    </source>
</evidence>
<dbReference type="EMBL" id="SRJC01000003">
    <property type="protein sequence ID" value="TGB02405.1"/>
    <property type="molecule type" value="Genomic_DNA"/>
</dbReference>
<evidence type="ECO:0000313" key="6">
    <source>
        <dbReference type="EMBL" id="TGB02405.1"/>
    </source>
</evidence>
<dbReference type="AlphaFoldDB" id="A0A4Z0GXD9"/>
<comment type="pathway">
    <text evidence="4">Phospholipid metabolism.</text>
</comment>
<dbReference type="PANTHER" id="PTHR44307:SF2">
    <property type="entry name" value="PHOSPHOETHANOLAMINE METHYLTRANSFERASE ISOFORM X1"/>
    <property type="match status" value="1"/>
</dbReference>
<dbReference type="InterPro" id="IPR013216">
    <property type="entry name" value="Methyltransf_11"/>
</dbReference>
<keyword evidence="7" id="KW-1185">Reference proteome</keyword>
<evidence type="ECO:0000259" key="5">
    <source>
        <dbReference type="Pfam" id="PF08241"/>
    </source>
</evidence>
<reference evidence="6 7" key="1">
    <citation type="journal article" date="2003" name="Int. J. Syst. Evol. Microbiol.">
        <title>Halobacillus salinus sp. nov., isolated from a salt lake on the coast of the East Sea in Korea.</title>
        <authorList>
            <person name="Yoon J.H."/>
            <person name="Kang K.H."/>
            <person name="Park Y.H."/>
        </authorList>
    </citation>
    <scope>NUCLEOTIDE SEQUENCE [LARGE SCALE GENOMIC DNA]</scope>
    <source>
        <strain evidence="6 7">HSL-3</strain>
    </source>
</reference>
<evidence type="ECO:0000313" key="7">
    <source>
        <dbReference type="Proteomes" id="UP000297982"/>
    </source>
</evidence>
<evidence type="ECO:0000256" key="3">
    <source>
        <dbReference type="ARBA" id="ARBA00022679"/>
    </source>
</evidence>
<accession>A0A4Z0GXD9</accession>
<keyword evidence="2 6" id="KW-0489">Methyltransferase</keyword>
<feature type="domain" description="Methyltransferase type 11" evidence="5">
    <location>
        <begin position="41"/>
        <end position="135"/>
    </location>
</feature>
<organism evidence="6 7">
    <name type="scientific">Halobacillus salinus</name>
    <dbReference type="NCBI Taxonomy" id="192814"/>
    <lineage>
        <taxon>Bacteria</taxon>
        <taxon>Bacillati</taxon>
        <taxon>Bacillota</taxon>
        <taxon>Bacilli</taxon>
        <taxon>Bacillales</taxon>
        <taxon>Bacillaceae</taxon>
        <taxon>Halobacillus</taxon>
    </lineage>
</organism>
<evidence type="ECO:0000256" key="2">
    <source>
        <dbReference type="ARBA" id="ARBA00022603"/>
    </source>
</evidence>
<dbReference type="RefSeq" id="WP_135328037.1">
    <property type="nucleotide sequence ID" value="NZ_SRJC01000003.1"/>
</dbReference>
<protein>
    <submittedName>
        <fullName evidence="6">Class I SAM-dependent methyltransferase</fullName>
    </submittedName>
</protein>
<dbReference type="PANTHER" id="PTHR44307">
    <property type="entry name" value="PHOSPHOETHANOLAMINE METHYLTRANSFERASE"/>
    <property type="match status" value="1"/>
</dbReference>
<dbReference type="STRING" id="192814.GCA_900166575_03291"/>
<comment type="pathway">
    <text evidence="1">Lipid metabolism.</text>
</comment>